<dbReference type="PANTHER" id="PTHR42788:SF19">
    <property type="entry name" value="ALIPHATIC SULFONATES IMPORT ATP-BINDING PROTEIN SSUB 2"/>
    <property type="match status" value="1"/>
</dbReference>
<dbReference type="Pfam" id="PF00005">
    <property type="entry name" value="ABC_tran"/>
    <property type="match status" value="1"/>
</dbReference>
<dbReference type="InterPro" id="IPR003593">
    <property type="entry name" value="AAA+_ATPase"/>
</dbReference>
<dbReference type="SMART" id="SM00382">
    <property type="entry name" value="AAA"/>
    <property type="match status" value="1"/>
</dbReference>
<evidence type="ECO:0000256" key="3">
    <source>
        <dbReference type="ARBA" id="ARBA00022840"/>
    </source>
</evidence>
<proteinExistence type="predicted"/>
<evidence type="ECO:0000256" key="1">
    <source>
        <dbReference type="ARBA" id="ARBA00022448"/>
    </source>
</evidence>
<evidence type="ECO:0000313" key="6">
    <source>
        <dbReference type="Proteomes" id="UP000193465"/>
    </source>
</evidence>
<evidence type="ECO:0000259" key="4">
    <source>
        <dbReference type="PROSITE" id="PS50893"/>
    </source>
</evidence>
<dbReference type="InterPro" id="IPR003439">
    <property type="entry name" value="ABC_transporter-like_ATP-bd"/>
</dbReference>
<dbReference type="Gene3D" id="3.40.50.300">
    <property type="entry name" value="P-loop containing nucleotide triphosphate hydrolases"/>
    <property type="match status" value="1"/>
</dbReference>
<gene>
    <name evidence="5" type="ORF">AWC02_04505</name>
</gene>
<keyword evidence="6" id="KW-1185">Reference proteome</keyword>
<evidence type="ECO:0000313" key="5">
    <source>
        <dbReference type="EMBL" id="ORV50270.1"/>
    </source>
</evidence>
<feature type="domain" description="ABC transporter" evidence="4">
    <location>
        <begin position="6"/>
        <end position="231"/>
    </location>
</feature>
<reference evidence="5 6" key="1">
    <citation type="submission" date="2016-01" db="EMBL/GenBank/DDBJ databases">
        <title>The new phylogeny of the genus Mycobacterium.</title>
        <authorList>
            <person name="Tarcisio F."/>
            <person name="Conor M."/>
            <person name="Antonella G."/>
            <person name="Elisabetta G."/>
            <person name="Giulia F.S."/>
            <person name="Sara T."/>
            <person name="Anna F."/>
            <person name="Clotilde B."/>
            <person name="Roberto B."/>
            <person name="Veronica D.S."/>
            <person name="Fabio R."/>
            <person name="Monica P."/>
            <person name="Olivier J."/>
            <person name="Enrico T."/>
            <person name="Nicola S."/>
        </authorList>
    </citation>
    <scope>NUCLEOTIDE SEQUENCE [LARGE SCALE GENOMIC DNA]</scope>
    <source>
        <strain evidence="5 6">ATCC 27353</strain>
    </source>
</reference>
<keyword evidence="3 5" id="KW-0067">ATP-binding</keyword>
<dbReference type="SUPFAM" id="SSF52540">
    <property type="entry name" value="P-loop containing nucleoside triphosphate hydrolases"/>
    <property type="match status" value="1"/>
</dbReference>
<keyword evidence="1" id="KW-0813">Transport</keyword>
<comment type="caution">
    <text evidence="5">The sequence shown here is derived from an EMBL/GenBank/DDBJ whole genome shotgun (WGS) entry which is preliminary data.</text>
</comment>
<sequence>MGTESVRVTQGSKRFGSVAVLRNIDFSVGDGEFVAVLGASGSGKSTLLRVLAGLETLDGGTVTWHSAGNRPRTGVVFQRPLLMPWLSVADNVTYARRFAAHRAEFDQARAAELMARFGVDQLADRYPDQLSGGQAQRVAILRAVATNPRLLLLDEPFSALDPTTRTDLQGWLGQLAAELRVTVVLVTHDVDEALRLAERIVLLGADGQLRDEWTVGTGTPDRLAVVRQEILARYDADRSTVAGGVPS</sequence>
<dbReference type="PANTHER" id="PTHR42788">
    <property type="entry name" value="TAURINE IMPORT ATP-BINDING PROTEIN-RELATED"/>
    <property type="match status" value="1"/>
</dbReference>
<organism evidence="5 6">
    <name type="scientific">Mycolicibacter engbaekii</name>
    <dbReference type="NCBI Taxonomy" id="188915"/>
    <lineage>
        <taxon>Bacteria</taxon>
        <taxon>Bacillati</taxon>
        <taxon>Actinomycetota</taxon>
        <taxon>Actinomycetes</taxon>
        <taxon>Mycobacteriales</taxon>
        <taxon>Mycobacteriaceae</taxon>
        <taxon>Mycolicibacter</taxon>
    </lineage>
</organism>
<keyword evidence="2" id="KW-0547">Nucleotide-binding</keyword>
<dbReference type="InterPro" id="IPR050166">
    <property type="entry name" value="ABC_transporter_ATP-bind"/>
</dbReference>
<dbReference type="GO" id="GO:0016887">
    <property type="term" value="F:ATP hydrolysis activity"/>
    <property type="evidence" value="ECO:0007669"/>
    <property type="project" value="InterPro"/>
</dbReference>
<dbReference type="Proteomes" id="UP000193465">
    <property type="component" value="Unassembled WGS sequence"/>
</dbReference>
<dbReference type="GO" id="GO:0005524">
    <property type="term" value="F:ATP binding"/>
    <property type="evidence" value="ECO:0007669"/>
    <property type="project" value="UniProtKB-KW"/>
</dbReference>
<accession>A0A1X1U092</accession>
<dbReference type="InterPro" id="IPR027417">
    <property type="entry name" value="P-loop_NTPase"/>
</dbReference>
<protein>
    <submittedName>
        <fullName evidence="5">Nitrate ABC transporter ATP-binding protein</fullName>
    </submittedName>
</protein>
<name>A0A1X1U092_9MYCO</name>
<dbReference type="RefSeq" id="WP_085127490.1">
    <property type="nucleotide sequence ID" value="NZ_LQOT01000017.1"/>
</dbReference>
<dbReference type="EMBL" id="LQOT01000017">
    <property type="protein sequence ID" value="ORV50270.1"/>
    <property type="molecule type" value="Genomic_DNA"/>
</dbReference>
<dbReference type="PROSITE" id="PS00211">
    <property type="entry name" value="ABC_TRANSPORTER_1"/>
    <property type="match status" value="1"/>
</dbReference>
<dbReference type="STRING" id="188915.AWC02_04505"/>
<dbReference type="InterPro" id="IPR017871">
    <property type="entry name" value="ABC_transporter-like_CS"/>
</dbReference>
<dbReference type="AlphaFoldDB" id="A0A1X1U092"/>
<evidence type="ECO:0000256" key="2">
    <source>
        <dbReference type="ARBA" id="ARBA00022741"/>
    </source>
</evidence>
<dbReference type="PROSITE" id="PS50893">
    <property type="entry name" value="ABC_TRANSPORTER_2"/>
    <property type="match status" value="1"/>
</dbReference>